<evidence type="ECO:0000256" key="4">
    <source>
        <dbReference type="ARBA" id="ARBA00022692"/>
    </source>
</evidence>
<evidence type="ECO:0000256" key="8">
    <source>
        <dbReference type="SAM" id="Phobius"/>
    </source>
</evidence>
<organism evidence="9 10">
    <name type="scientific">Kineococcus rhizosphaerae</name>
    <dbReference type="NCBI Taxonomy" id="559628"/>
    <lineage>
        <taxon>Bacteria</taxon>
        <taxon>Bacillati</taxon>
        <taxon>Actinomycetota</taxon>
        <taxon>Actinomycetes</taxon>
        <taxon>Kineosporiales</taxon>
        <taxon>Kineosporiaceae</taxon>
        <taxon>Kineococcus</taxon>
    </lineage>
</organism>
<keyword evidence="7 8" id="KW-0472">Membrane</keyword>
<evidence type="ECO:0000256" key="5">
    <source>
        <dbReference type="ARBA" id="ARBA00022801"/>
    </source>
</evidence>
<evidence type="ECO:0000256" key="7">
    <source>
        <dbReference type="ARBA" id="ARBA00023136"/>
    </source>
</evidence>
<dbReference type="EMBL" id="PVZF01000003">
    <property type="protein sequence ID" value="PRY16874.1"/>
    <property type="molecule type" value="Genomic_DNA"/>
</dbReference>
<gene>
    <name evidence="9" type="ORF">CLV37_103306</name>
</gene>
<comment type="subcellular location">
    <subcellularLocation>
        <location evidence="1">Cell membrane</location>
        <topology evidence="1">Multi-pass membrane protein</topology>
    </subcellularLocation>
</comment>
<keyword evidence="10" id="KW-1185">Reference proteome</keyword>
<keyword evidence="2" id="KW-1003">Cell membrane</keyword>
<feature type="transmembrane region" description="Helical" evidence="8">
    <location>
        <begin position="47"/>
        <end position="68"/>
    </location>
</feature>
<dbReference type="Pfam" id="PF09721">
    <property type="entry name" value="Exosortase_EpsH"/>
    <property type="match status" value="1"/>
</dbReference>
<evidence type="ECO:0000256" key="3">
    <source>
        <dbReference type="ARBA" id="ARBA00022670"/>
    </source>
</evidence>
<evidence type="ECO:0000313" key="10">
    <source>
        <dbReference type="Proteomes" id="UP000238083"/>
    </source>
</evidence>
<keyword evidence="6 8" id="KW-1133">Transmembrane helix</keyword>
<reference evidence="9 10" key="1">
    <citation type="submission" date="2018-03" db="EMBL/GenBank/DDBJ databases">
        <title>Genomic Encyclopedia of Archaeal and Bacterial Type Strains, Phase II (KMG-II): from individual species to whole genera.</title>
        <authorList>
            <person name="Goeker M."/>
        </authorList>
    </citation>
    <scope>NUCLEOTIDE SEQUENCE [LARGE SCALE GENOMIC DNA]</scope>
    <source>
        <strain evidence="9 10">DSM 19711</strain>
    </source>
</reference>
<sequence length="216" mass="22553">MNVRGRRGAAPADGTSAEYEAQAQRAFDALDPRWVAPDRAASLDVGLVRPVLALGSLAVLVALFVLAHRVQETEAAVSAALARAAGLSDAHHLGSVVLFSVQGNWTGYQVTLGCTVAFLIVPFFAGTAVLVSIRRVPVLRALAGLTTAITTVVAFNQLRLLTIALGMATWGPDAGYSYTHVFVGTTISTFGVVLAGVAYLGVLLRGTFTRAGAHHE</sequence>
<feature type="transmembrane region" description="Helical" evidence="8">
    <location>
        <begin position="178"/>
        <end position="204"/>
    </location>
</feature>
<keyword evidence="3" id="KW-0645">Protease</keyword>
<feature type="transmembrane region" description="Helical" evidence="8">
    <location>
        <begin position="138"/>
        <end position="158"/>
    </location>
</feature>
<feature type="transmembrane region" description="Helical" evidence="8">
    <location>
        <begin position="107"/>
        <end position="131"/>
    </location>
</feature>
<dbReference type="AlphaFoldDB" id="A0A2T0R6T1"/>
<dbReference type="InterPro" id="IPR019127">
    <property type="entry name" value="Exosortase"/>
</dbReference>
<comment type="caution">
    <text evidence="9">The sequence shown here is derived from an EMBL/GenBank/DDBJ whole genome shotgun (WGS) entry which is preliminary data.</text>
</comment>
<keyword evidence="4 8" id="KW-0812">Transmembrane</keyword>
<accession>A0A2T0R6T1</accession>
<dbReference type="NCBIfam" id="TIGR04178">
    <property type="entry name" value="exo_archaeo"/>
    <property type="match status" value="1"/>
</dbReference>
<dbReference type="GO" id="GO:0006508">
    <property type="term" value="P:proteolysis"/>
    <property type="evidence" value="ECO:0007669"/>
    <property type="project" value="UniProtKB-KW"/>
</dbReference>
<evidence type="ECO:0000313" key="9">
    <source>
        <dbReference type="EMBL" id="PRY16874.1"/>
    </source>
</evidence>
<evidence type="ECO:0000256" key="1">
    <source>
        <dbReference type="ARBA" id="ARBA00004651"/>
    </source>
</evidence>
<proteinExistence type="predicted"/>
<name>A0A2T0R6T1_9ACTN</name>
<dbReference type="GO" id="GO:0008233">
    <property type="term" value="F:peptidase activity"/>
    <property type="evidence" value="ECO:0007669"/>
    <property type="project" value="UniProtKB-KW"/>
</dbReference>
<protein>
    <submittedName>
        <fullName evidence="9">Exosortase/archaeosortase family protein</fullName>
    </submittedName>
</protein>
<evidence type="ECO:0000256" key="6">
    <source>
        <dbReference type="ARBA" id="ARBA00022989"/>
    </source>
</evidence>
<dbReference type="GO" id="GO:0005886">
    <property type="term" value="C:plasma membrane"/>
    <property type="evidence" value="ECO:0007669"/>
    <property type="project" value="UniProtKB-SubCell"/>
</dbReference>
<dbReference type="InterPro" id="IPR026392">
    <property type="entry name" value="Exo/Archaeosortase_dom"/>
</dbReference>
<evidence type="ECO:0000256" key="2">
    <source>
        <dbReference type="ARBA" id="ARBA00022475"/>
    </source>
</evidence>
<dbReference type="Proteomes" id="UP000238083">
    <property type="component" value="Unassembled WGS sequence"/>
</dbReference>
<keyword evidence="5" id="KW-0378">Hydrolase</keyword>